<dbReference type="PROSITE" id="PS50943">
    <property type="entry name" value="HTH_CROC1"/>
    <property type="match status" value="1"/>
</dbReference>
<gene>
    <name evidence="3" type="ORF">HUG20_05505</name>
</gene>
<sequence length="131" mass="15491">MDDFCERLKYTRESKKEKEENWTQQYVAEQIGVARTTYTAYERGTKQPSLDTVNALADLLDVSADYLLGRTKKTRYPYNQSAPGQSLEAFYEDRNISVDERAYLEEELEKYRRLKQKWRPSPDDDETSKNN</sequence>
<dbReference type="EMBL" id="CP054706">
    <property type="protein sequence ID" value="QQK79399.1"/>
    <property type="molecule type" value="Genomic_DNA"/>
</dbReference>
<dbReference type="RefSeq" id="WP_200088961.1">
    <property type="nucleotide sequence ID" value="NZ_CP054706.1"/>
</dbReference>
<dbReference type="KEGG" id="scib:HUG20_05505"/>
<dbReference type="GO" id="GO:0003677">
    <property type="term" value="F:DNA binding"/>
    <property type="evidence" value="ECO:0007669"/>
    <property type="project" value="UniProtKB-KW"/>
</dbReference>
<protein>
    <submittedName>
        <fullName evidence="3">Helix-turn-helix transcriptional regulator</fullName>
    </submittedName>
</protein>
<dbReference type="Proteomes" id="UP000595349">
    <property type="component" value="Chromosome"/>
</dbReference>
<organism evidence="3 4">
    <name type="scientific">Salicibibacter cibi</name>
    <dbReference type="NCBI Taxonomy" id="2743001"/>
    <lineage>
        <taxon>Bacteria</taxon>
        <taxon>Bacillati</taxon>
        <taxon>Bacillota</taxon>
        <taxon>Bacilli</taxon>
        <taxon>Bacillales</taxon>
        <taxon>Bacillaceae</taxon>
        <taxon>Salicibibacter</taxon>
    </lineage>
</organism>
<dbReference type="SMART" id="SM00530">
    <property type="entry name" value="HTH_XRE"/>
    <property type="match status" value="1"/>
</dbReference>
<evidence type="ECO:0000313" key="3">
    <source>
        <dbReference type="EMBL" id="QQK79399.1"/>
    </source>
</evidence>
<reference evidence="3 4" key="1">
    <citation type="submission" date="2020-06" db="EMBL/GenBank/DDBJ databases">
        <title>Genomic analysis of Salicibibacter sp. NKC21-4.</title>
        <authorList>
            <person name="Oh Y.J."/>
        </authorList>
    </citation>
    <scope>NUCLEOTIDE SEQUENCE [LARGE SCALE GENOMIC DNA]</scope>
    <source>
        <strain evidence="3 4">NKC21-4</strain>
    </source>
</reference>
<dbReference type="InterPro" id="IPR010982">
    <property type="entry name" value="Lambda_DNA-bd_dom_sf"/>
</dbReference>
<dbReference type="AlphaFoldDB" id="A0A7T7CET5"/>
<keyword evidence="1" id="KW-0238">DNA-binding</keyword>
<name>A0A7T7CET5_9BACI</name>
<keyword evidence="4" id="KW-1185">Reference proteome</keyword>
<dbReference type="Gene3D" id="1.10.260.40">
    <property type="entry name" value="lambda repressor-like DNA-binding domains"/>
    <property type="match status" value="1"/>
</dbReference>
<dbReference type="PANTHER" id="PTHR46558">
    <property type="entry name" value="TRACRIPTIONAL REGULATORY PROTEIN-RELATED-RELATED"/>
    <property type="match status" value="1"/>
</dbReference>
<dbReference type="Pfam" id="PF01381">
    <property type="entry name" value="HTH_3"/>
    <property type="match status" value="1"/>
</dbReference>
<evidence type="ECO:0000259" key="2">
    <source>
        <dbReference type="PROSITE" id="PS50943"/>
    </source>
</evidence>
<dbReference type="InterPro" id="IPR001387">
    <property type="entry name" value="Cro/C1-type_HTH"/>
</dbReference>
<dbReference type="SUPFAM" id="SSF47413">
    <property type="entry name" value="lambda repressor-like DNA-binding domains"/>
    <property type="match status" value="1"/>
</dbReference>
<dbReference type="PANTHER" id="PTHR46558:SF14">
    <property type="entry name" value="HTH-TYPE TRANSCRIPTIONAL REGULATOR ANSR"/>
    <property type="match status" value="1"/>
</dbReference>
<dbReference type="CDD" id="cd00093">
    <property type="entry name" value="HTH_XRE"/>
    <property type="match status" value="1"/>
</dbReference>
<accession>A0A7T7CET5</accession>
<feature type="domain" description="HTH cro/C1-type" evidence="2">
    <location>
        <begin position="18"/>
        <end position="67"/>
    </location>
</feature>
<proteinExistence type="predicted"/>
<evidence type="ECO:0000256" key="1">
    <source>
        <dbReference type="ARBA" id="ARBA00023125"/>
    </source>
</evidence>
<evidence type="ECO:0000313" key="4">
    <source>
        <dbReference type="Proteomes" id="UP000595349"/>
    </source>
</evidence>